<name>A0A090AK54_9GAMM</name>
<proteinExistence type="predicted"/>
<sequence>MAKNPKIHKDLFDAALTLGFRELVEEVYAELVPIQEDIV</sequence>
<organism evidence="1 2">
    <name type="scientific">Thioploca ingrica</name>
    <dbReference type="NCBI Taxonomy" id="40754"/>
    <lineage>
        <taxon>Bacteria</taxon>
        <taxon>Pseudomonadati</taxon>
        <taxon>Pseudomonadota</taxon>
        <taxon>Gammaproteobacteria</taxon>
        <taxon>Thiotrichales</taxon>
        <taxon>Thiotrichaceae</taxon>
        <taxon>Thioploca</taxon>
    </lineage>
</organism>
<protein>
    <submittedName>
        <fullName evidence="1">Uncharacterized protein</fullName>
    </submittedName>
</protein>
<reference evidence="1 2" key="1">
    <citation type="journal article" date="2014" name="ISME J.">
        <title>Ecophysiology of Thioploca ingrica as revealed by the complete genome sequence supplemented with proteomic evidence.</title>
        <authorList>
            <person name="Kojima H."/>
            <person name="Ogura Y."/>
            <person name="Yamamoto N."/>
            <person name="Togashi T."/>
            <person name="Mori H."/>
            <person name="Watanabe T."/>
            <person name="Nemoto F."/>
            <person name="Kurokawa K."/>
            <person name="Hayashi T."/>
            <person name="Fukui M."/>
        </authorList>
    </citation>
    <scope>NUCLEOTIDE SEQUENCE [LARGE SCALE GENOMIC DNA]</scope>
</reference>
<dbReference type="AlphaFoldDB" id="A0A090AK54"/>
<evidence type="ECO:0000313" key="2">
    <source>
        <dbReference type="Proteomes" id="UP000031623"/>
    </source>
</evidence>
<dbReference type="Proteomes" id="UP000031623">
    <property type="component" value="Chromosome"/>
</dbReference>
<dbReference type="EMBL" id="AP014633">
    <property type="protein sequence ID" value="BAP55370.1"/>
    <property type="molecule type" value="Genomic_DNA"/>
</dbReference>
<keyword evidence="2" id="KW-1185">Reference proteome</keyword>
<accession>A0A090AK54</accession>
<gene>
    <name evidence="1" type="ORF">THII_1073</name>
</gene>
<dbReference type="KEGG" id="tig:THII_1073"/>
<dbReference type="HOGENOM" id="CLU_3318453_0_0_6"/>
<evidence type="ECO:0000313" key="1">
    <source>
        <dbReference type="EMBL" id="BAP55370.1"/>
    </source>
</evidence>
<dbReference type="STRING" id="40754.THII_1073"/>